<gene>
    <name evidence="10" type="ORF">SNE40_007927</name>
</gene>
<dbReference type="Gene3D" id="1.20.58.240">
    <property type="entry name" value="STAT, domain 1"/>
    <property type="match status" value="1"/>
</dbReference>
<dbReference type="AlphaFoldDB" id="A0AAN8JYX9"/>
<feature type="compositionally biased region" description="Low complexity" evidence="8">
    <location>
        <begin position="477"/>
        <end position="493"/>
    </location>
</feature>
<dbReference type="InterPro" id="IPR016181">
    <property type="entry name" value="Acyl_CoA_acyltransferase"/>
</dbReference>
<dbReference type="GO" id="GO:0016231">
    <property type="term" value="F:beta-N-acetylglucosaminidase activity"/>
    <property type="evidence" value="ECO:0007669"/>
    <property type="project" value="TreeGrafter"/>
</dbReference>
<comment type="catalytic activity">
    <reaction evidence="5">
        <text>3-O-(N-acetyl-beta-D-glucosaminyl)-L-threonyl-[protein] + H2O = L-threonyl-[protein] + N-acetyl-D-glucosamine</text>
        <dbReference type="Rhea" id="RHEA:48892"/>
        <dbReference type="Rhea" id="RHEA-COMP:11060"/>
        <dbReference type="Rhea" id="RHEA-COMP:12252"/>
        <dbReference type="ChEBI" id="CHEBI:15377"/>
        <dbReference type="ChEBI" id="CHEBI:30013"/>
        <dbReference type="ChEBI" id="CHEBI:90840"/>
        <dbReference type="ChEBI" id="CHEBI:506227"/>
        <dbReference type="EC" id="3.2.1.169"/>
    </reaction>
</comment>
<reference evidence="10 11" key="1">
    <citation type="submission" date="2024-01" db="EMBL/GenBank/DDBJ databases">
        <title>The genome of the rayed Mediterranean limpet Patella caerulea (Linnaeus, 1758).</title>
        <authorList>
            <person name="Anh-Thu Weber A."/>
            <person name="Halstead-Nussloch G."/>
        </authorList>
    </citation>
    <scope>NUCLEOTIDE SEQUENCE [LARGE SCALE GENOMIC DNA]</scope>
    <source>
        <strain evidence="10">AATW-2023a</strain>
        <tissue evidence="10">Whole specimen</tissue>
    </source>
</reference>
<dbReference type="PROSITE" id="PS52009">
    <property type="entry name" value="GH84"/>
    <property type="match status" value="1"/>
</dbReference>
<keyword evidence="11" id="KW-1185">Reference proteome</keyword>
<protein>
    <recommendedName>
        <fullName evidence="6">protein O-GlcNAcase</fullName>
        <ecNumber evidence="6">3.2.1.169</ecNumber>
    </recommendedName>
    <alternativeName>
        <fullName evidence="3">Beta-N-acetylhexosaminidase</fullName>
    </alternativeName>
    <alternativeName>
        <fullName evidence="7">Beta-hexosaminidase</fullName>
    </alternativeName>
</protein>
<dbReference type="Proteomes" id="UP001347796">
    <property type="component" value="Unassembled WGS sequence"/>
</dbReference>
<evidence type="ECO:0000256" key="7">
    <source>
        <dbReference type="ARBA" id="ARBA00076634"/>
    </source>
</evidence>
<evidence type="ECO:0000259" key="9">
    <source>
        <dbReference type="PROSITE" id="PS52009"/>
    </source>
</evidence>
<dbReference type="GO" id="GO:0102571">
    <property type="term" value="F:[protein]-3-O-(N-acetyl-D-glucosaminyl)-L-serine/L-threonine O-N-acetyl-alpha-D-glucosaminase activity"/>
    <property type="evidence" value="ECO:0007669"/>
    <property type="project" value="UniProtKB-EC"/>
</dbReference>
<dbReference type="FunFam" id="3.20.20.80:FF:000009">
    <property type="entry name" value="O-GlcNAcase BT_4395"/>
    <property type="match status" value="1"/>
</dbReference>
<comment type="catalytic activity">
    <reaction evidence="4">
        <text>3-O-(N-acetyl-beta-D-glucosaminyl)-L-seryl-[protein] + H2O = N-acetyl-D-glucosamine + L-seryl-[protein]</text>
        <dbReference type="Rhea" id="RHEA:48876"/>
        <dbReference type="Rhea" id="RHEA-COMP:9863"/>
        <dbReference type="Rhea" id="RHEA-COMP:12251"/>
        <dbReference type="ChEBI" id="CHEBI:15377"/>
        <dbReference type="ChEBI" id="CHEBI:29999"/>
        <dbReference type="ChEBI" id="CHEBI:90838"/>
        <dbReference type="ChEBI" id="CHEBI:506227"/>
        <dbReference type="EC" id="3.2.1.169"/>
    </reaction>
</comment>
<evidence type="ECO:0000256" key="4">
    <source>
        <dbReference type="ARBA" id="ARBA00050933"/>
    </source>
</evidence>
<evidence type="ECO:0000256" key="3">
    <source>
        <dbReference type="ARBA" id="ARBA00030512"/>
    </source>
</evidence>
<dbReference type="SUPFAM" id="SSF55729">
    <property type="entry name" value="Acyl-CoA N-acyltransferases (Nat)"/>
    <property type="match status" value="1"/>
</dbReference>
<evidence type="ECO:0000256" key="1">
    <source>
        <dbReference type="ARBA" id="ARBA00022801"/>
    </source>
</evidence>
<dbReference type="InterPro" id="IPR011496">
    <property type="entry name" value="O-GlcNAcase_cat"/>
</dbReference>
<evidence type="ECO:0000256" key="5">
    <source>
        <dbReference type="ARBA" id="ARBA00052136"/>
    </source>
</evidence>
<evidence type="ECO:0000256" key="6">
    <source>
        <dbReference type="ARBA" id="ARBA00066938"/>
    </source>
</evidence>
<dbReference type="InterPro" id="IPR051822">
    <property type="entry name" value="Glycosyl_Hydrolase_84"/>
</dbReference>
<keyword evidence="2" id="KW-0326">Glycosidase</keyword>
<dbReference type="Gene3D" id="3.20.20.80">
    <property type="entry name" value="Glycosidases"/>
    <property type="match status" value="1"/>
</dbReference>
<evidence type="ECO:0000313" key="11">
    <source>
        <dbReference type="Proteomes" id="UP001347796"/>
    </source>
</evidence>
<evidence type="ECO:0000313" key="10">
    <source>
        <dbReference type="EMBL" id="KAK6185770.1"/>
    </source>
</evidence>
<comment type="caution">
    <text evidence="10">The sequence shown here is derived from an EMBL/GenBank/DDBJ whole genome shotgun (WGS) entry which is preliminary data.</text>
</comment>
<dbReference type="InterPro" id="IPR017853">
    <property type="entry name" value="GH"/>
</dbReference>
<dbReference type="GO" id="GO:0009100">
    <property type="term" value="P:glycoprotein metabolic process"/>
    <property type="evidence" value="ECO:0007669"/>
    <property type="project" value="TreeGrafter"/>
</dbReference>
<evidence type="ECO:0000256" key="2">
    <source>
        <dbReference type="ARBA" id="ARBA00023295"/>
    </source>
</evidence>
<name>A0AAN8JYX9_PATCE</name>
<keyword evidence="1" id="KW-0378">Hydrolase</keyword>
<accession>A0AAN8JYX9</accession>
<sequence length="895" mass="100696">MVNRDILKIGSKGSKSQHRKALNHLPKMKGKYNEGENNEETFISGVVEGFYGRPWTTEQRRLLFSWMKNMGLNTYMYAPKDDSKHRSFWRDMYSVEEAENLTNLIEAATENDITFVYAISPGLDMTFSGTKDVTCLKRKLEQVSTFGCPAFALLFDDIDPEISEADKSVFQSYACAQVSVTNEVYEYLNQPKFLFCPTEYCASRAVPNVKSSEYLNTIGAKLLPGIDVMWTGSKVVSKRITIQSLEEIGSVLRRPPLIWDNIHANDYDPRRIFLGPYDGRSPEIIPYLRGVMTNPNCEFESNYVACHTLAQWCLSNVDGVKKDIIPEDRLSPIAADIKLETESDFGSDEDIPCRLDARYQPHRALKTAINDWLMEFSSTRTPPKKPVVAASIPLSVNTCVASTPTSCSFPETSENGLPVTALSMPDSGNMMIDNQSYLQPATMNVVNSLIDEDLSDVSDSTESLPDLEPMDCIPPSNTSTTNNTDNNTELTKNPSADSLMQVEISSEKKSDTVEGLLYDDVSLLVDLFYMPFEFGSTATALLQDLHWLSNNAHTLCENKKDEKREWFVVAKKFKDTVDRVEVLADKMNDIPNKSLSKELYPYLWDVRGILQLCSAYVDWIGLGHVPFVSSSHLQNRYTWQTKSYRDAYSSGDQEPWVFRGGLQSELQRMLPIDTAHDLFIMKPPEVVSTVKYHYRPYSSADERSVYNICLKTCDDGMDGTEVFPENLDLIGDRYLGQFINVSPEYCFVVEDDEGVCGYALAALDSKTLYQKSNMEWKPAMCDKYPKPNKEEMTPADEVIQSFHSDPARVPETMYSMAPSVIRLDILPNRINDVSVAKRLLACALSGLKTNGSAGVHCELNIGDKYMLDFYGKLGFFPLAGPESASEDVVYLGRLL</sequence>
<dbReference type="PANTHER" id="PTHR13170:SF16">
    <property type="entry name" value="PROTEIN O-GLCNACASE"/>
    <property type="match status" value="1"/>
</dbReference>
<evidence type="ECO:0000256" key="8">
    <source>
        <dbReference type="SAM" id="MobiDB-lite"/>
    </source>
</evidence>
<dbReference type="EC" id="3.2.1.169" evidence="6"/>
<dbReference type="EMBL" id="JAZGQO010000006">
    <property type="protein sequence ID" value="KAK6185770.1"/>
    <property type="molecule type" value="Genomic_DNA"/>
</dbReference>
<dbReference type="Gene3D" id="3.40.630.30">
    <property type="match status" value="1"/>
</dbReference>
<dbReference type="SUPFAM" id="SSF51445">
    <property type="entry name" value="(Trans)glycosidases"/>
    <property type="match status" value="1"/>
</dbReference>
<dbReference type="PANTHER" id="PTHR13170">
    <property type="entry name" value="O-GLCNACASE"/>
    <property type="match status" value="1"/>
</dbReference>
<feature type="region of interest" description="Disordered" evidence="8">
    <location>
        <begin position="456"/>
        <end position="495"/>
    </location>
</feature>
<proteinExistence type="predicted"/>
<dbReference type="Pfam" id="PF07555">
    <property type="entry name" value="NAGidase"/>
    <property type="match status" value="1"/>
</dbReference>
<feature type="domain" description="GH84" evidence="9">
    <location>
        <begin position="42"/>
        <end position="317"/>
    </location>
</feature>
<organism evidence="10 11">
    <name type="scientific">Patella caerulea</name>
    <name type="common">Rayed Mediterranean limpet</name>
    <dbReference type="NCBI Taxonomy" id="87958"/>
    <lineage>
        <taxon>Eukaryota</taxon>
        <taxon>Metazoa</taxon>
        <taxon>Spiralia</taxon>
        <taxon>Lophotrochozoa</taxon>
        <taxon>Mollusca</taxon>
        <taxon>Gastropoda</taxon>
        <taxon>Patellogastropoda</taxon>
        <taxon>Patelloidea</taxon>
        <taxon>Patellidae</taxon>
        <taxon>Patella</taxon>
    </lineage>
</organism>